<dbReference type="PROSITE" id="PS50918">
    <property type="entry name" value="WWE"/>
    <property type="match status" value="1"/>
</dbReference>
<dbReference type="SMART" id="SM00248">
    <property type="entry name" value="ANK"/>
    <property type="match status" value="3"/>
</dbReference>
<feature type="domain" description="WWE" evidence="8">
    <location>
        <begin position="259"/>
        <end position="341"/>
    </location>
</feature>
<keyword evidence="5" id="KW-0539">Nucleus</keyword>
<dbReference type="AlphaFoldDB" id="A0A815JRN8"/>
<dbReference type="Pfam" id="PF12796">
    <property type="entry name" value="Ank_2"/>
    <property type="match status" value="1"/>
</dbReference>
<keyword evidence="2 7" id="KW-0328">Glycosyltransferase</keyword>
<dbReference type="InterPro" id="IPR043472">
    <property type="entry name" value="Macro_dom-like"/>
</dbReference>
<dbReference type="Proteomes" id="UP000663864">
    <property type="component" value="Unassembled WGS sequence"/>
</dbReference>
<evidence type="ECO:0000256" key="1">
    <source>
        <dbReference type="ARBA" id="ARBA00004123"/>
    </source>
</evidence>
<dbReference type="InterPro" id="IPR012317">
    <property type="entry name" value="Poly(ADP-ribose)pol_cat_dom"/>
</dbReference>
<feature type="domain" description="PARP catalytic" evidence="9">
    <location>
        <begin position="880"/>
        <end position="1062"/>
    </location>
</feature>
<dbReference type="InterPro" id="IPR002589">
    <property type="entry name" value="Macro_dom"/>
</dbReference>
<dbReference type="SUPFAM" id="SSF56399">
    <property type="entry name" value="ADP-ribosylation"/>
    <property type="match status" value="1"/>
</dbReference>
<evidence type="ECO:0000313" key="12">
    <source>
        <dbReference type="Proteomes" id="UP000663864"/>
    </source>
</evidence>
<dbReference type="SMART" id="SM00506">
    <property type="entry name" value="A1pp"/>
    <property type="match status" value="2"/>
</dbReference>
<feature type="repeat" description="ANK" evidence="6">
    <location>
        <begin position="186"/>
        <end position="218"/>
    </location>
</feature>
<comment type="subcellular location">
    <subcellularLocation>
        <location evidence="1">Nucleus</location>
    </subcellularLocation>
</comment>
<keyword evidence="6" id="KW-0040">ANK repeat</keyword>
<dbReference type="Gene3D" id="3.90.228.10">
    <property type="match status" value="1"/>
</dbReference>
<proteinExistence type="predicted"/>
<dbReference type="EMBL" id="CAJNOT010003436">
    <property type="protein sequence ID" value="CAF1383584.1"/>
    <property type="molecule type" value="Genomic_DNA"/>
</dbReference>
<organism evidence="11 12">
    <name type="scientific">Rotaria sordida</name>
    <dbReference type="NCBI Taxonomy" id="392033"/>
    <lineage>
        <taxon>Eukaryota</taxon>
        <taxon>Metazoa</taxon>
        <taxon>Spiralia</taxon>
        <taxon>Gnathifera</taxon>
        <taxon>Rotifera</taxon>
        <taxon>Eurotatoria</taxon>
        <taxon>Bdelloidea</taxon>
        <taxon>Philodinida</taxon>
        <taxon>Philodinidae</taxon>
        <taxon>Rotaria</taxon>
    </lineage>
</organism>
<evidence type="ECO:0000256" key="2">
    <source>
        <dbReference type="ARBA" id="ARBA00022676"/>
    </source>
</evidence>
<dbReference type="GO" id="GO:0003950">
    <property type="term" value="F:NAD+ poly-ADP-ribosyltransferase activity"/>
    <property type="evidence" value="ECO:0007669"/>
    <property type="project" value="UniProtKB-UniRule"/>
</dbReference>
<evidence type="ECO:0000256" key="3">
    <source>
        <dbReference type="ARBA" id="ARBA00022679"/>
    </source>
</evidence>
<dbReference type="PROSITE" id="PS50297">
    <property type="entry name" value="ANK_REP_REGION"/>
    <property type="match status" value="1"/>
</dbReference>
<dbReference type="InterPro" id="IPR052056">
    <property type="entry name" value="Mono-ARTD/PARP"/>
</dbReference>
<protein>
    <recommendedName>
        <fullName evidence="7">Poly [ADP-ribose] polymerase</fullName>
        <shortName evidence="7">PARP</shortName>
        <ecNumber evidence="7">2.4.2.-</ecNumber>
    </recommendedName>
</protein>
<evidence type="ECO:0000313" key="11">
    <source>
        <dbReference type="EMBL" id="CAF1383584.1"/>
    </source>
</evidence>
<reference evidence="11" key="1">
    <citation type="submission" date="2021-02" db="EMBL/GenBank/DDBJ databases">
        <authorList>
            <person name="Nowell W R."/>
        </authorList>
    </citation>
    <scope>NUCLEOTIDE SEQUENCE</scope>
</reference>
<dbReference type="Pfam" id="PF01661">
    <property type="entry name" value="Macro"/>
    <property type="match status" value="1"/>
</dbReference>
<dbReference type="PROSITE" id="PS51154">
    <property type="entry name" value="MACRO"/>
    <property type="match status" value="2"/>
</dbReference>
<dbReference type="SUPFAM" id="SSF52949">
    <property type="entry name" value="Macro domain-like"/>
    <property type="match status" value="2"/>
</dbReference>
<feature type="domain" description="Macro" evidence="10">
    <location>
        <begin position="696"/>
        <end position="869"/>
    </location>
</feature>
<evidence type="ECO:0000256" key="6">
    <source>
        <dbReference type="PROSITE-ProRule" id="PRU00023"/>
    </source>
</evidence>
<accession>A0A815JRN8</accession>
<gene>
    <name evidence="11" type="ORF">ZHD862_LOCUS32246</name>
</gene>
<dbReference type="Pfam" id="PF00644">
    <property type="entry name" value="PARP"/>
    <property type="match status" value="1"/>
</dbReference>
<evidence type="ECO:0000256" key="4">
    <source>
        <dbReference type="ARBA" id="ARBA00023027"/>
    </source>
</evidence>
<dbReference type="PROSITE" id="PS50088">
    <property type="entry name" value="ANK_REPEAT"/>
    <property type="match status" value="1"/>
</dbReference>
<dbReference type="PANTHER" id="PTHR14453">
    <property type="entry name" value="PARP/ZINC FINGER CCCH TYPE DOMAIN CONTAINING PROTEIN"/>
    <property type="match status" value="1"/>
</dbReference>
<dbReference type="EC" id="2.4.2.-" evidence="7"/>
<keyword evidence="4 7" id="KW-0520">NAD</keyword>
<evidence type="ECO:0000259" key="8">
    <source>
        <dbReference type="PROSITE" id="PS50918"/>
    </source>
</evidence>
<feature type="domain" description="Macro" evidence="10">
    <location>
        <begin position="514"/>
        <end position="686"/>
    </location>
</feature>
<dbReference type="Gene3D" id="1.25.40.20">
    <property type="entry name" value="Ankyrin repeat-containing domain"/>
    <property type="match status" value="1"/>
</dbReference>
<evidence type="ECO:0000259" key="10">
    <source>
        <dbReference type="PROSITE" id="PS51154"/>
    </source>
</evidence>
<comment type="caution">
    <text evidence="11">The sequence shown here is derived from an EMBL/GenBank/DDBJ whole genome shotgun (WGS) entry which is preliminary data.</text>
</comment>
<dbReference type="GO" id="GO:0005634">
    <property type="term" value="C:nucleus"/>
    <property type="evidence" value="ECO:0007669"/>
    <property type="project" value="UniProtKB-SubCell"/>
</dbReference>
<dbReference type="GO" id="GO:0010629">
    <property type="term" value="P:negative regulation of gene expression"/>
    <property type="evidence" value="ECO:0007669"/>
    <property type="project" value="TreeGrafter"/>
</dbReference>
<dbReference type="InterPro" id="IPR004170">
    <property type="entry name" value="WWE_dom"/>
</dbReference>
<dbReference type="PROSITE" id="PS51059">
    <property type="entry name" value="PARP_CATALYTIC"/>
    <property type="match status" value="1"/>
</dbReference>
<dbReference type="InterPro" id="IPR002110">
    <property type="entry name" value="Ankyrin_rpt"/>
</dbReference>
<evidence type="ECO:0000256" key="5">
    <source>
        <dbReference type="ARBA" id="ARBA00023242"/>
    </source>
</evidence>
<dbReference type="Gene3D" id="3.40.220.10">
    <property type="entry name" value="Leucine Aminopeptidase, subunit E, domain 1"/>
    <property type="match status" value="2"/>
</dbReference>
<dbReference type="InterPro" id="IPR036770">
    <property type="entry name" value="Ankyrin_rpt-contain_sf"/>
</dbReference>
<evidence type="ECO:0000256" key="7">
    <source>
        <dbReference type="RuleBase" id="RU362114"/>
    </source>
</evidence>
<keyword evidence="3 7" id="KW-0808">Transferase</keyword>
<dbReference type="PANTHER" id="PTHR14453:SF67">
    <property type="entry name" value="POLY [ADP-RIBOSE] POLYMERASE"/>
    <property type="match status" value="1"/>
</dbReference>
<dbReference type="SUPFAM" id="SSF48403">
    <property type="entry name" value="Ankyrin repeat"/>
    <property type="match status" value="1"/>
</dbReference>
<sequence>MMSENDDEKNLKQCLLSIINAISNTINNLNKQTRKPNEKQILNDLQIHIKDLLDNILSTLSSQCRNYLFNILHQINYNVKENIFSIPLTRDILPHVLHDLQGRLSLLDACQAAWNGNQIIVEDFIKNYPTLKDKSGLYGTTLLYSAARNNRFNLVRFLIEVGKCSVNAQNEDYLEQNDRSSLKATVGSTALHAACFHGHLQVVEYLIQYGADYFILNNAFETPIENGQSKGNIRKFFTDFLIFSFSKNSNVPPKRTILDEIEKNQKEIIDCFWEYKPFTHDRWFPFSSDASSRLQQALTIDSDKEFITEIELKASREAFNVSIVQFLRSNKNNNQTENLAWVRCRGSSLLNFHCYSQWQIMFMKHPTGITNSSSSMETFDMKITKIQLNSWYNSNDKINFLLERAMNYRRKYLTIKLNFINNEKIIFDLENFTFTNQQNTIEGFLRWIPKFILNDKKLTLVNNFQLPTNPDIILLTPSYLKQLPPNGTIFANEINQYNLKYENALDEDILDFPNQKPIKGKGLNKFLNVIQGDLLREQTDVIVICTSSKSLLDSVLEAGGKTLQQSFKIKFKEHAKDPIFSMSTDGRLLAKAIYFISWQPNSDPNILSQSIEQLVSNVIEKAACENYKSIAFPAIGCGRYGCSIDLVAQIFVRQVQRQLTKYPIMISFVIHPDGTDIYNEFQKHIGSVHEQEKFSSTKSISTKIGQGTIEVKKGDITKEIVDVIIGSSSSDNLLQVLLEAGGEKVADAYYEQYQSNPNSLIISTLPGKLSCKKIFFLKWEPNKNPEILRQSIIDLIWNVIQNVNSYNFTSIAFPAIGCGEHACSVDIVVKTMVREMKQQIQNRKLPWKIIFIIRPNEENIYDEFCKQLLASNHESIDYKLPSTWQISKDDKMRFDVSKNSNEYKSIVIDFNKSMKKNYQEIIKIERIQNERWYMQYLAHARDFQKRLNENTEKSLYHGCPEDAASSIIQDCFNRSFAGVNGTAYGVGVYFSSNAAYSHGFTRPNSNGERFMFLACVLIGKTTIGNPSMKTRPVGFDSTTDGKHIYVTYHDAQAYAEYLITYK</sequence>
<dbReference type="GO" id="GO:0003714">
    <property type="term" value="F:transcription corepressor activity"/>
    <property type="evidence" value="ECO:0007669"/>
    <property type="project" value="TreeGrafter"/>
</dbReference>
<name>A0A815JRN8_9BILA</name>
<evidence type="ECO:0000259" key="9">
    <source>
        <dbReference type="PROSITE" id="PS51059"/>
    </source>
</evidence>
<dbReference type="GO" id="GO:0005737">
    <property type="term" value="C:cytoplasm"/>
    <property type="evidence" value="ECO:0007669"/>
    <property type="project" value="TreeGrafter"/>
</dbReference>